<comment type="similarity">
    <text evidence="8">Belongs to the protein kinase superfamily.</text>
</comment>
<evidence type="ECO:0000256" key="7">
    <source>
        <dbReference type="PROSITE-ProRule" id="PRU10141"/>
    </source>
</evidence>
<sequence>MKQSRLTTFTAISVASLLCVLLFLFLFLANSFAIFLTGSLINTLIFIAILLRLLVRYEFFSGPDILGVRRTLFMTFATPLSALALLIVVTVLFVRVRATLEVFFVSAGADLVLVLGVGSSVLVKKITAWDGERASISRRVFSDVEEGNPELEFSYLRRVGGLPKKFHYEELEAATNNFRTPIGRGGSGSVFKGVLGDGLPVAVKRIEGELRGEREFLSEITAIVSAQHVNLVTIIGYCVVQGGYRFIVYELIQNGSLDRWIFPGKREGESCLSWASRYQVAIDVADALSYLHHGCRSRILHLDVKPQNILLDENFRARVSDFGISRTMDKDESRVVTTIRGTRGYLAPEWFSTEGISEKSDVYSFGMVILEILGGRRNFEFFDDGNISQRTWFYFPKVVSEKMREGELMGVVDERLMRDGGVDEAQVRILVYVAIWCIQDRAELRPSMELVVSMLKGHVPVDMPPETKMFLVDLGMPIDSETVSVLSRAQSSDENKFD</sequence>
<evidence type="ECO:0000259" key="10">
    <source>
        <dbReference type="PROSITE" id="PS50011"/>
    </source>
</evidence>
<dbReference type="Pfam" id="PF00069">
    <property type="entry name" value="Pkinase"/>
    <property type="match status" value="1"/>
</dbReference>
<protein>
    <recommendedName>
        <fullName evidence="10">Protein kinase domain-containing protein</fullName>
    </recommendedName>
</protein>
<dbReference type="InterPro" id="IPR011009">
    <property type="entry name" value="Kinase-like_dom_sf"/>
</dbReference>
<dbReference type="OrthoDB" id="2418081at2759"/>
<dbReference type="GO" id="GO:0004674">
    <property type="term" value="F:protein serine/threonine kinase activity"/>
    <property type="evidence" value="ECO:0007669"/>
    <property type="project" value="UniProtKB-KW"/>
</dbReference>
<feature type="transmembrane region" description="Helical" evidence="9">
    <location>
        <begin position="34"/>
        <end position="55"/>
    </location>
</feature>
<keyword evidence="9" id="KW-1133">Transmembrane helix</keyword>
<name>A0A5P1FU65_ASPOF</name>
<dbReference type="Gene3D" id="1.10.510.10">
    <property type="entry name" value="Transferase(Phosphotransferase) domain 1"/>
    <property type="match status" value="1"/>
</dbReference>
<dbReference type="InterPro" id="IPR017441">
    <property type="entry name" value="Protein_kinase_ATP_BS"/>
</dbReference>
<evidence type="ECO:0000256" key="4">
    <source>
        <dbReference type="ARBA" id="ARBA00022741"/>
    </source>
</evidence>
<dbReference type="InterPro" id="IPR000719">
    <property type="entry name" value="Prot_kinase_dom"/>
</dbReference>
<reference evidence="12" key="1">
    <citation type="journal article" date="2017" name="Nat. Commun.">
        <title>The asparagus genome sheds light on the origin and evolution of a young Y chromosome.</title>
        <authorList>
            <person name="Harkess A."/>
            <person name="Zhou J."/>
            <person name="Xu C."/>
            <person name="Bowers J.E."/>
            <person name="Van der Hulst R."/>
            <person name="Ayyampalayam S."/>
            <person name="Mercati F."/>
            <person name="Riccardi P."/>
            <person name="McKain M.R."/>
            <person name="Kakrana A."/>
            <person name="Tang H."/>
            <person name="Ray J."/>
            <person name="Groenendijk J."/>
            <person name="Arikit S."/>
            <person name="Mathioni S.M."/>
            <person name="Nakano M."/>
            <person name="Shan H."/>
            <person name="Telgmann-Rauber A."/>
            <person name="Kanno A."/>
            <person name="Yue Z."/>
            <person name="Chen H."/>
            <person name="Li W."/>
            <person name="Chen Y."/>
            <person name="Xu X."/>
            <person name="Zhang Y."/>
            <person name="Luo S."/>
            <person name="Chen H."/>
            <person name="Gao J."/>
            <person name="Mao Z."/>
            <person name="Pires J.C."/>
            <person name="Luo M."/>
            <person name="Kudrna D."/>
            <person name="Wing R.A."/>
            <person name="Meyers B.C."/>
            <person name="Yi K."/>
            <person name="Kong H."/>
            <person name="Lavrijsen P."/>
            <person name="Sunseri F."/>
            <person name="Falavigna A."/>
            <person name="Ye Y."/>
            <person name="Leebens-Mack J.H."/>
            <person name="Chen G."/>
        </authorList>
    </citation>
    <scope>NUCLEOTIDE SEQUENCE [LARGE SCALE GENOMIC DNA]</scope>
    <source>
        <strain evidence="12">cv. DH0086</strain>
    </source>
</reference>
<dbReference type="Gramene" id="ONK81632">
    <property type="protein sequence ID" value="ONK81632"/>
    <property type="gene ID" value="A4U43_C01F31300"/>
</dbReference>
<evidence type="ECO:0000256" key="8">
    <source>
        <dbReference type="RuleBase" id="RU000304"/>
    </source>
</evidence>
<evidence type="ECO:0000256" key="3">
    <source>
        <dbReference type="ARBA" id="ARBA00022734"/>
    </source>
</evidence>
<dbReference type="PANTHER" id="PTHR47976:SF115">
    <property type="entry name" value="RECEPTOR-LIKE SERINE_THREONINE-PROTEIN KINASE"/>
    <property type="match status" value="1"/>
</dbReference>
<dbReference type="Gene3D" id="3.30.200.20">
    <property type="entry name" value="Phosphorylase Kinase, domain 1"/>
    <property type="match status" value="1"/>
</dbReference>
<dbReference type="FunFam" id="1.10.510.10:FF:000537">
    <property type="entry name" value="Putative receptor-like protein kinase"/>
    <property type="match status" value="1"/>
</dbReference>
<keyword evidence="9" id="KW-0472">Membrane</keyword>
<feature type="transmembrane region" description="Helical" evidence="9">
    <location>
        <begin position="7"/>
        <end position="28"/>
    </location>
</feature>
<keyword evidence="8" id="KW-0723">Serine/threonine-protein kinase</keyword>
<evidence type="ECO:0000256" key="2">
    <source>
        <dbReference type="ARBA" id="ARBA00022729"/>
    </source>
</evidence>
<dbReference type="InterPro" id="IPR051343">
    <property type="entry name" value="G-type_lectin_kinases/EP1-like"/>
</dbReference>
<evidence type="ECO:0000313" key="12">
    <source>
        <dbReference type="Proteomes" id="UP000243459"/>
    </source>
</evidence>
<keyword evidence="4 7" id="KW-0547">Nucleotide-binding</keyword>
<feature type="domain" description="Protein kinase" evidence="10">
    <location>
        <begin position="176"/>
        <end position="461"/>
    </location>
</feature>
<gene>
    <name evidence="11" type="ORF">A4U43_C01F31300</name>
</gene>
<organism evidence="11 12">
    <name type="scientific">Asparagus officinalis</name>
    <name type="common">Garden asparagus</name>
    <dbReference type="NCBI Taxonomy" id="4686"/>
    <lineage>
        <taxon>Eukaryota</taxon>
        <taxon>Viridiplantae</taxon>
        <taxon>Streptophyta</taxon>
        <taxon>Embryophyta</taxon>
        <taxon>Tracheophyta</taxon>
        <taxon>Spermatophyta</taxon>
        <taxon>Magnoliopsida</taxon>
        <taxon>Liliopsida</taxon>
        <taxon>Asparagales</taxon>
        <taxon>Asparagaceae</taxon>
        <taxon>Asparagoideae</taxon>
        <taxon>Asparagus</taxon>
    </lineage>
</organism>
<keyword evidence="12" id="KW-1185">Reference proteome</keyword>
<proteinExistence type="inferred from homology"/>
<keyword evidence="5" id="KW-0418">Kinase</keyword>
<dbReference type="AlphaFoldDB" id="A0A5P1FU65"/>
<dbReference type="FunFam" id="3.30.200.20:FF:000178">
    <property type="entry name" value="serine/threonine-protein kinase PBS1-like"/>
    <property type="match status" value="1"/>
</dbReference>
<dbReference type="InterPro" id="IPR008271">
    <property type="entry name" value="Ser/Thr_kinase_AS"/>
</dbReference>
<evidence type="ECO:0000256" key="1">
    <source>
        <dbReference type="ARBA" id="ARBA00022679"/>
    </source>
</evidence>
<feature type="transmembrane region" description="Helical" evidence="9">
    <location>
        <begin position="76"/>
        <end position="96"/>
    </location>
</feature>
<dbReference type="PROSITE" id="PS00107">
    <property type="entry name" value="PROTEIN_KINASE_ATP"/>
    <property type="match status" value="1"/>
</dbReference>
<dbReference type="SMART" id="SM00220">
    <property type="entry name" value="S_TKc"/>
    <property type="match status" value="1"/>
</dbReference>
<keyword evidence="3" id="KW-0430">Lectin</keyword>
<dbReference type="PROSITE" id="PS00108">
    <property type="entry name" value="PROTEIN_KINASE_ST"/>
    <property type="match status" value="1"/>
</dbReference>
<evidence type="ECO:0000256" key="6">
    <source>
        <dbReference type="ARBA" id="ARBA00022840"/>
    </source>
</evidence>
<dbReference type="GO" id="GO:0005524">
    <property type="term" value="F:ATP binding"/>
    <property type="evidence" value="ECO:0007669"/>
    <property type="project" value="UniProtKB-UniRule"/>
</dbReference>
<dbReference type="PROSITE" id="PS50011">
    <property type="entry name" value="PROTEIN_KINASE_DOM"/>
    <property type="match status" value="1"/>
</dbReference>
<evidence type="ECO:0000256" key="5">
    <source>
        <dbReference type="ARBA" id="ARBA00022777"/>
    </source>
</evidence>
<dbReference type="EMBL" id="CM007381">
    <property type="protein sequence ID" value="ONK81632.1"/>
    <property type="molecule type" value="Genomic_DNA"/>
</dbReference>
<dbReference type="Proteomes" id="UP000243459">
    <property type="component" value="Chromosome 1"/>
</dbReference>
<keyword evidence="1" id="KW-0808">Transferase</keyword>
<keyword evidence="9" id="KW-0812">Transmembrane</keyword>
<dbReference type="OMA" id="CLSWNLR"/>
<feature type="binding site" evidence="7">
    <location>
        <position position="204"/>
    </location>
    <ligand>
        <name>ATP</name>
        <dbReference type="ChEBI" id="CHEBI:30616"/>
    </ligand>
</feature>
<dbReference type="PANTHER" id="PTHR47976">
    <property type="entry name" value="G-TYPE LECTIN S-RECEPTOR-LIKE SERINE/THREONINE-PROTEIN KINASE SD2-5"/>
    <property type="match status" value="1"/>
</dbReference>
<dbReference type="SUPFAM" id="SSF56112">
    <property type="entry name" value="Protein kinase-like (PK-like)"/>
    <property type="match status" value="1"/>
</dbReference>
<keyword evidence="6 7" id="KW-0067">ATP-binding</keyword>
<keyword evidence="2" id="KW-0732">Signal</keyword>
<accession>A0A5P1FU65</accession>
<dbReference type="GO" id="GO:0030246">
    <property type="term" value="F:carbohydrate binding"/>
    <property type="evidence" value="ECO:0007669"/>
    <property type="project" value="UniProtKB-KW"/>
</dbReference>
<evidence type="ECO:0000313" key="11">
    <source>
        <dbReference type="EMBL" id="ONK81632.1"/>
    </source>
</evidence>
<evidence type="ECO:0000256" key="9">
    <source>
        <dbReference type="SAM" id="Phobius"/>
    </source>
</evidence>